<evidence type="ECO:0000259" key="8">
    <source>
        <dbReference type="PROSITE" id="PS51192"/>
    </source>
</evidence>
<gene>
    <name evidence="10" type="ORF">FKW77_010359</name>
</gene>
<dbReference type="STRING" id="50376.A0A517KXP9"/>
<evidence type="ECO:0000256" key="3">
    <source>
        <dbReference type="ARBA" id="ARBA00022806"/>
    </source>
</evidence>
<dbReference type="PANTHER" id="PTHR47958">
    <property type="entry name" value="ATP-DEPENDENT RNA HELICASE DBP3"/>
    <property type="match status" value="1"/>
</dbReference>
<keyword evidence="2 7" id="KW-0378">Hydrolase</keyword>
<evidence type="ECO:0000256" key="2">
    <source>
        <dbReference type="ARBA" id="ARBA00022801"/>
    </source>
</evidence>
<dbReference type="PROSITE" id="PS51192">
    <property type="entry name" value="HELICASE_ATP_BIND_1"/>
    <property type="match status" value="1"/>
</dbReference>
<evidence type="ECO:0000256" key="4">
    <source>
        <dbReference type="ARBA" id="ARBA00022840"/>
    </source>
</evidence>
<dbReference type="Pfam" id="PF00270">
    <property type="entry name" value="DEAD"/>
    <property type="match status" value="1"/>
</dbReference>
<organism evidence="10 11">
    <name type="scientific">Venturia effusa</name>
    <dbReference type="NCBI Taxonomy" id="50376"/>
    <lineage>
        <taxon>Eukaryota</taxon>
        <taxon>Fungi</taxon>
        <taxon>Dikarya</taxon>
        <taxon>Ascomycota</taxon>
        <taxon>Pezizomycotina</taxon>
        <taxon>Dothideomycetes</taxon>
        <taxon>Pleosporomycetidae</taxon>
        <taxon>Venturiales</taxon>
        <taxon>Venturiaceae</taxon>
        <taxon>Venturia</taxon>
    </lineage>
</organism>
<evidence type="ECO:0000256" key="1">
    <source>
        <dbReference type="ARBA" id="ARBA00022741"/>
    </source>
</evidence>
<evidence type="ECO:0008006" key="12">
    <source>
        <dbReference type="Google" id="ProtNLM"/>
    </source>
</evidence>
<dbReference type="InterPro" id="IPR011545">
    <property type="entry name" value="DEAD/DEAH_box_helicase_dom"/>
</dbReference>
<reference evidence="10 11" key="1">
    <citation type="submission" date="2019-07" db="EMBL/GenBank/DDBJ databases">
        <title>Finished genome of Venturia effusa.</title>
        <authorList>
            <person name="Young C.A."/>
            <person name="Cox M.P."/>
            <person name="Ganley A.R.D."/>
            <person name="David W.J."/>
        </authorList>
    </citation>
    <scope>NUCLEOTIDE SEQUENCE [LARGE SCALE GENOMIC DNA]</scope>
    <source>
        <strain evidence="11">albino</strain>
    </source>
</reference>
<dbReference type="GO" id="GO:0016787">
    <property type="term" value="F:hydrolase activity"/>
    <property type="evidence" value="ECO:0007669"/>
    <property type="project" value="UniProtKB-KW"/>
</dbReference>
<feature type="domain" description="DEAD-box RNA helicase Q" evidence="9">
    <location>
        <begin position="160"/>
        <end position="188"/>
    </location>
</feature>
<evidence type="ECO:0000256" key="7">
    <source>
        <dbReference type="RuleBase" id="RU000492"/>
    </source>
</evidence>
<keyword evidence="1 7" id="KW-0547">Nucleotide-binding</keyword>
<keyword evidence="3 7" id="KW-0347">Helicase</keyword>
<sequence length="408" mass="45030">MSGFGDEVSFEDGAPAAKTFDTGELEAALSVASKIKPEQNYVGAPKDKEEAETQAREHGYSAPVPYDYSAYGAQATTNGGEGGDMLAPNTVGSGITTAKAVRYEWKDEYGDVGPKIPELEDKLFDSEFRMEAGIGRARLDHINIEIEEYVAGHAIKRDIYKFEDAGLHPVVMETLDLMGYRMPTPIQCGTIPMILAGRDVVASAQTGSGKTAAYLIPIISMLMGKAKKLAAKRPDPSKYNPTTDRVRAEPLVLIVCPTRELCIQIFDECRRLCYRTMLRPCVAYGGGPLGQQIEELAKGCDIIVCTPGRLKDLINKPSVLSLRRVRYTVVDEADELLHGDWEEDMKAIMTGGDISEDADSKYYMFSATFPKEYRKIAKQFMAEDFVRIRVGRTGSSHENIKQDVIYCS</sequence>
<evidence type="ECO:0000313" key="11">
    <source>
        <dbReference type="Proteomes" id="UP000316270"/>
    </source>
</evidence>
<evidence type="ECO:0000256" key="6">
    <source>
        <dbReference type="PROSITE-ProRule" id="PRU00552"/>
    </source>
</evidence>
<dbReference type="AlphaFoldDB" id="A0A517KXP9"/>
<dbReference type="SMART" id="SM00487">
    <property type="entry name" value="DEXDc"/>
    <property type="match status" value="1"/>
</dbReference>
<proteinExistence type="inferred from homology"/>
<dbReference type="Gene3D" id="3.40.50.300">
    <property type="entry name" value="P-loop containing nucleotide triphosphate hydrolases"/>
    <property type="match status" value="1"/>
</dbReference>
<name>A0A517KXP9_9PEZI</name>
<evidence type="ECO:0000313" key="10">
    <source>
        <dbReference type="EMBL" id="QDS68158.1"/>
    </source>
</evidence>
<evidence type="ECO:0000259" key="9">
    <source>
        <dbReference type="PROSITE" id="PS51195"/>
    </source>
</evidence>
<comment type="similarity">
    <text evidence="7">Belongs to the DEAD box helicase family.</text>
</comment>
<dbReference type="EMBL" id="CP042185">
    <property type="protein sequence ID" value="QDS68158.1"/>
    <property type="molecule type" value="Genomic_DNA"/>
</dbReference>
<feature type="short sequence motif" description="Q motif" evidence="6">
    <location>
        <begin position="160"/>
        <end position="188"/>
    </location>
</feature>
<dbReference type="GO" id="GO:0005524">
    <property type="term" value="F:ATP binding"/>
    <property type="evidence" value="ECO:0007669"/>
    <property type="project" value="UniProtKB-KW"/>
</dbReference>
<dbReference type="InterPro" id="IPR014014">
    <property type="entry name" value="RNA_helicase_DEAD_Q_motif"/>
</dbReference>
<dbReference type="InterPro" id="IPR000629">
    <property type="entry name" value="RNA-helicase_DEAD-box_CS"/>
</dbReference>
<dbReference type="OrthoDB" id="196131at2759"/>
<dbReference type="SUPFAM" id="SSF52540">
    <property type="entry name" value="P-loop containing nucleoside triphosphate hydrolases"/>
    <property type="match status" value="1"/>
</dbReference>
<dbReference type="GO" id="GO:0003676">
    <property type="term" value="F:nucleic acid binding"/>
    <property type="evidence" value="ECO:0007669"/>
    <property type="project" value="InterPro"/>
</dbReference>
<keyword evidence="4 7" id="KW-0067">ATP-binding</keyword>
<accession>A0A517KXP9</accession>
<dbReference type="PROSITE" id="PS00039">
    <property type="entry name" value="DEAD_ATP_HELICASE"/>
    <property type="match status" value="1"/>
</dbReference>
<comment type="catalytic activity">
    <reaction evidence="5">
        <text>ATP + H2O = ADP + phosphate + H(+)</text>
        <dbReference type="Rhea" id="RHEA:13065"/>
        <dbReference type="ChEBI" id="CHEBI:15377"/>
        <dbReference type="ChEBI" id="CHEBI:15378"/>
        <dbReference type="ChEBI" id="CHEBI:30616"/>
        <dbReference type="ChEBI" id="CHEBI:43474"/>
        <dbReference type="ChEBI" id="CHEBI:456216"/>
        <dbReference type="EC" id="3.6.4.13"/>
    </reaction>
</comment>
<dbReference type="InterPro" id="IPR014001">
    <property type="entry name" value="Helicase_ATP-bd"/>
</dbReference>
<protein>
    <recommendedName>
        <fullName evidence="12">RNA helicase</fullName>
    </recommendedName>
</protein>
<feature type="domain" description="Helicase ATP-binding" evidence="8">
    <location>
        <begin position="191"/>
        <end position="387"/>
    </location>
</feature>
<dbReference type="InterPro" id="IPR027417">
    <property type="entry name" value="P-loop_NTPase"/>
</dbReference>
<dbReference type="GO" id="GO:0003724">
    <property type="term" value="F:RNA helicase activity"/>
    <property type="evidence" value="ECO:0007669"/>
    <property type="project" value="UniProtKB-EC"/>
</dbReference>
<dbReference type="Proteomes" id="UP000316270">
    <property type="component" value="Chromosome 1"/>
</dbReference>
<evidence type="ECO:0000256" key="5">
    <source>
        <dbReference type="ARBA" id="ARBA00047984"/>
    </source>
</evidence>
<dbReference type="PROSITE" id="PS51195">
    <property type="entry name" value="Q_MOTIF"/>
    <property type="match status" value="1"/>
</dbReference>
<keyword evidence="11" id="KW-1185">Reference proteome</keyword>